<name>A0ABU7EX50_9TELE</name>
<keyword evidence="1" id="KW-0812">Transmembrane</keyword>
<evidence type="ECO:0000313" key="4">
    <source>
        <dbReference type="EMBL" id="MED6291783.1"/>
    </source>
</evidence>
<keyword evidence="5" id="KW-1185">Reference proteome</keyword>
<dbReference type="InterPro" id="IPR045860">
    <property type="entry name" value="Snake_toxin-like_sf"/>
</dbReference>
<organism evidence="4 5">
    <name type="scientific">Characodon lateralis</name>
    <dbReference type="NCBI Taxonomy" id="208331"/>
    <lineage>
        <taxon>Eukaryota</taxon>
        <taxon>Metazoa</taxon>
        <taxon>Chordata</taxon>
        <taxon>Craniata</taxon>
        <taxon>Vertebrata</taxon>
        <taxon>Euteleostomi</taxon>
        <taxon>Actinopterygii</taxon>
        <taxon>Neopterygii</taxon>
        <taxon>Teleostei</taxon>
        <taxon>Neoteleostei</taxon>
        <taxon>Acanthomorphata</taxon>
        <taxon>Ovalentaria</taxon>
        <taxon>Atherinomorphae</taxon>
        <taxon>Cyprinodontiformes</taxon>
        <taxon>Goodeidae</taxon>
        <taxon>Characodon</taxon>
    </lineage>
</organism>
<feature type="chain" id="PRO_5045687297" description="Snake toxin/toxin-like domain-containing protein" evidence="2">
    <location>
        <begin position="31"/>
        <end position="115"/>
    </location>
</feature>
<evidence type="ECO:0000256" key="1">
    <source>
        <dbReference type="SAM" id="Phobius"/>
    </source>
</evidence>
<keyword evidence="1" id="KW-1133">Transmembrane helix</keyword>
<protein>
    <recommendedName>
        <fullName evidence="3">Snake toxin/toxin-like domain-containing protein</fullName>
    </recommendedName>
</protein>
<dbReference type="Pfam" id="PF00087">
    <property type="entry name" value="Toxin_TOLIP"/>
    <property type="match status" value="1"/>
</dbReference>
<dbReference type="Proteomes" id="UP001352852">
    <property type="component" value="Unassembled WGS sequence"/>
</dbReference>
<dbReference type="SUPFAM" id="SSF57302">
    <property type="entry name" value="Snake toxin-like"/>
    <property type="match status" value="1"/>
</dbReference>
<comment type="caution">
    <text evidence="4">The sequence shown here is derived from an EMBL/GenBank/DDBJ whole genome shotgun (WGS) entry which is preliminary data.</text>
</comment>
<sequence>LSDQADRWLKFNRMLYGALIFFLTVSAACGLKCYTCSNVEEESCKSIKHCPIGTNSCFSLKTPIVNLVTKGCELAYLRCTAPYTCCQRDLCNGAITTGSGVFLVLMSSALFMFLI</sequence>
<keyword evidence="2" id="KW-0732">Signal</keyword>
<feature type="signal peptide" evidence="2">
    <location>
        <begin position="1"/>
        <end position="30"/>
    </location>
</feature>
<feature type="domain" description="Snake toxin/toxin-like" evidence="3">
    <location>
        <begin position="31"/>
        <end position="92"/>
    </location>
</feature>
<evidence type="ECO:0000259" key="3">
    <source>
        <dbReference type="Pfam" id="PF00087"/>
    </source>
</evidence>
<dbReference type="InterPro" id="IPR035076">
    <property type="entry name" value="Toxin/TOLIP"/>
</dbReference>
<evidence type="ECO:0000313" key="5">
    <source>
        <dbReference type="Proteomes" id="UP001352852"/>
    </source>
</evidence>
<reference evidence="4 5" key="1">
    <citation type="submission" date="2021-06" db="EMBL/GenBank/DDBJ databases">
        <authorList>
            <person name="Palmer J.M."/>
        </authorList>
    </citation>
    <scope>NUCLEOTIDE SEQUENCE [LARGE SCALE GENOMIC DNA]</scope>
    <source>
        <strain evidence="4 5">CL_MEX2019</strain>
        <tissue evidence="4">Muscle</tissue>
    </source>
</reference>
<proteinExistence type="predicted"/>
<feature type="transmembrane region" description="Helical" evidence="1">
    <location>
        <begin position="94"/>
        <end position="114"/>
    </location>
</feature>
<evidence type="ECO:0000256" key="2">
    <source>
        <dbReference type="SAM" id="SignalP"/>
    </source>
</evidence>
<dbReference type="EMBL" id="JAHUTJ010068975">
    <property type="protein sequence ID" value="MED6291783.1"/>
    <property type="molecule type" value="Genomic_DNA"/>
</dbReference>
<keyword evidence="1" id="KW-0472">Membrane</keyword>
<gene>
    <name evidence="4" type="ORF">CHARACLAT_027212</name>
</gene>
<feature type="non-terminal residue" evidence="4">
    <location>
        <position position="1"/>
    </location>
</feature>
<accession>A0ABU7EX50</accession>